<dbReference type="EMBL" id="NHYD01000598">
    <property type="protein sequence ID" value="PPQ93849.1"/>
    <property type="molecule type" value="Genomic_DNA"/>
</dbReference>
<gene>
    <name evidence="1" type="ORF">CVT25_013558</name>
</gene>
<dbReference type="AlphaFoldDB" id="A0A409XSQ5"/>
<keyword evidence="2" id="KW-1185">Reference proteome</keyword>
<accession>A0A409XSQ5</accession>
<dbReference type="InParanoid" id="A0A409XSQ5"/>
<reference evidence="1 2" key="1">
    <citation type="journal article" date="2018" name="Evol. Lett.">
        <title>Horizontal gene cluster transfer increased hallucinogenic mushroom diversity.</title>
        <authorList>
            <person name="Reynolds H.T."/>
            <person name="Vijayakumar V."/>
            <person name="Gluck-Thaler E."/>
            <person name="Korotkin H.B."/>
            <person name="Matheny P.B."/>
            <person name="Slot J.C."/>
        </authorList>
    </citation>
    <scope>NUCLEOTIDE SEQUENCE [LARGE SCALE GENOMIC DNA]</scope>
    <source>
        <strain evidence="1 2">2631</strain>
    </source>
</reference>
<dbReference type="OrthoDB" id="3235759at2759"/>
<dbReference type="Proteomes" id="UP000283269">
    <property type="component" value="Unassembled WGS sequence"/>
</dbReference>
<organism evidence="1 2">
    <name type="scientific">Psilocybe cyanescens</name>
    <dbReference type="NCBI Taxonomy" id="93625"/>
    <lineage>
        <taxon>Eukaryota</taxon>
        <taxon>Fungi</taxon>
        <taxon>Dikarya</taxon>
        <taxon>Basidiomycota</taxon>
        <taxon>Agaricomycotina</taxon>
        <taxon>Agaricomycetes</taxon>
        <taxon>Agaricomycetidae</taxon>
        <taxon>Agaricales</taxon>
        <taxon>Agaricineae</taxon>
        <taxon>Strophariaceae</taxon>
        <taxon>Psilocybe</taxon>
    </lineage>
</organism>
<protein>
    <submittedName>
        <fullName evidence="1">Uncharacterized protein</fullName>
    </submittedName>
</protein>
<evidence type="ECO:0000313" key="2">
    <source>
        <dbReference type="Proteomes" id="UP000283269"/>
    </source>
</evidence>
<sequence>MEHPTPNSTGKTVTPSLSPIAINHEVSVDKSSIYFNQIKKPLGHLTAAIDALQNQTMQIALLGEPGTKQEISEFVLTRICIRLAYNESRLREQIRGQDQKHKEGLIEIQNILDEILERQVQETMREKVEQEITNQIDELIKEQVAECLKAHIPQELQDEVAMSKKELEELNLRLHNSESRRSNGNLRHSKTDDPLATMFKTDGTVSTQYPKDLKGLFQLDGVTTKALMDEYELPEPSASRDHNLNRFMQFCGVRYQLVERYSLCHFVF</sequence>
<comment type="caution">
    <text evidence="1">The sequence shown here is derived from an EMBL/GenBank/DDBJ whole genome shotgun (WGS) entry which is preliminary data.</text>
</comment>
<evidence type="ECO:0000313" key="1">
    <source>
        <dbReference type="EMBL" id="PPQ93849.1"/>
    </source>
</evidence>
<proteinExistence type="predicted"/>
<name>A0A409XSQ5_PSICY</name>